<reference evidence="2 3" key="1">
    <citation type="submission" date="2021-03" db="EMBL/GenBank/DDBJ databases">
        <title>Enterococcal diversity collection.</title>
        <authorList>
            <person name="Gilmore M.S."/>
            <person name="Schwartzman J."/>
            <person name="Van Tyne D."/>
            <person name="Martin M."/>
            <person name="Earl A.M."/>
            <person name="Manson A.L."/>
            <person name="Straub T."/>
            <person name="Salamzade R."/>
            <person name="Saavedra J."/>
            <person name="Lebreton F."/>
            <person name="Prichula J."/>
            <person name="Schaufler K."/>
            <person name="Gaca A."/>
            <person name="Sgardioli B."/>
            <person name="Wagenaar J."/>
            <person name="Strong T."/>
        </authorList>
    </citation>
    <scope>NUCLEOTIDE SEQUENCE [LARGE SCALE GENOMIC DNA]</scope>
    <source>
        <strain evidence="2 3">669A</strain>
    </source>
</reference>
<dbReference type="RefSeq" id="WP_207672025.1">
    <property type="nucleotide sequence ID" value="NZ_JAFREM010000004.1"/>
</dbReference>
<evidence type="ECO:0000313" key="3">
    <source>
        <dbReference type="Proteomes" id="UP000664601"/>
    </source>
</evidence>
<accession>A0ABS3L634</accession>
<proteinExistence type="inferred from homology"/>
<dbReference type="SUPFAM" id="SSF143120">
    <property type="entry name" value="YefM-like"/>
    <property type="match status" value="1"/>
</dbReference>
<dbReference type="EMBL" id="JAFREM010000004">
    <property type="protein sequence ID" value="MBO1305081.1"/>
    <property type="molecule type" value="Genomic_DNA"/>
</dbReference>
<keyword evidence="3" id="KW-1185">Reference proteome</keyword>
<gene>
    <name evidence="2" type="ORF">JZO70_02835</name>
</gene>
<organism evidence="2 3">
    <name type="scientific">Candidatus Enterococcus moelleringii</name>
    <dbReference type="NCBI Taxonomy" id="2815325"/>
    <lineage>
        <taxon>Bacteria</taxon>
        <taxon>Bacillati</taxon>
        <taxon>Bacillota</taxon>
        <taxon>Bacilli</taxon>
        <taxon>Lactobacillales</taxon>
        <taxon>Enterococcaceae</taxon>
        <taxon>Enterococcus</taxon>
    </lineage>
</organism>
<comment type="caution">
    <text evidence="2">The sequence shown here is derived from an EMBL/GenBank/DDBJ whole genome shotgun (WGS) entry which is preliminary data.</text>
</comment>
<dbReference type="Proteomes" id="UP000664601">
    <property type="component" value="Unassembled WGS sequence"/>
</dbReference>
<comment type="similarity">
    <text evidence="1">Belongs to the phD/YefM antitoxin family.</text>
</comment>
<evidence type="ECO:0000313" key="2">
    <source>
        <dbReference type="EMBL" id="MBO1305081.1"/>
    </source>
</evidence>
<sequence length="175" mass="19940">MELKKLDVPTSSITEVKKSPMDVFAQARKAGTGVYVFNREKIAGVMLTKEQYEELLEELTELRDKQYQPVERELPVPEELEELADALRSSIAKGATVSARHLDERMVAMGFITKKTGFGGVTELLRELGETGKIIYQLRRRENNKIIYAEITAEVDELPRGTDKLMIRKVNLIER</sequence>
<dbReference type="InterPro" id="IPR036165">
    <property type="entry name" value="YefM-like_sf"/>
</dbReference>
<evidence type="ECO:0000256" key="1">
    <source>
        <dbReference type="ARBA" id="ARBA00009981"/>
    </source>
</evidence>
<protein>
    <submittedName>
        <fullName evidence="2">Type II toxin-antitoxin system Phd/YefM family antitoxin</fullName>
    </submittedName>
</protein>
<name>A0ABS3L634_9ENTE</name>